<organism evidence="1 2">
    <name type="scientific">Arabis alpina</name>
    <name type="common">Alpine rock-cress</name>
    <dbReference type="NCBI Taxonomy" id="50452"/>
    <lineage>
        <taxon>Eukaryota</taxon>
        <taxon>Viridiplantae</taxon>
        <taxon>Streptophyta</taxon>
        <taxon>Embryophyta</taxon>
        <taxon>Tracheophyta</taxon>
        <taxon>Spermatophyta</taxon>
        <taxon>Magnoliopsida</taxon>
        <taxon>eudicotyledons</taxon>
        <taxon>Gunneridae</taxon>
        <taxon>Pentapetalae</taxon>
        <taxon>rosids</taxon>
        <taxon>malvids</taxon>
        <taxon>Brassicales</taxon>
        <taxon>Brassicaceae</taxon>
        <taxon>Arabideae</taxon>
        <taxon>Arabis</taxon>
    </lineage>
</organism>
<proteinExistence type="predicted"/>
<protein>
    <submittedName>
        <fullName evidence="1">Uncharacterized protein</fullName>
    </submittedName>
</protein>
<keyword evidence="2" id="KW-1185">Reference proteome</keyword>
<dbReference type="Proteomes" id="UP000029120">
    <property type="component" value="Chromosome 6"/>
</dbReference>
<accession>A0A087GRZ4</accession>
<dbReference type="EMBL" id="CM002874">
    <property type="protein sequence ID" value="KFK32646.1"/>
    <property type="molecule type" value="Genomic_DNA"/>
</dbReference>
<evidence type="ECO:0000313" key="1">
    <source>
        <dbReference type="EMBL" id="KFK32646.1"/>
    </source>
</evidence>
<sequence>MGIPIPLEDGGSLLQAVDTRSLKTLSAKTTGYVGWSPCISDPCSKEPPPLRPRLSSPIGLKSVTSIVAVAPMLSKLVGSPNSIGASTRSTRSNH</sequence>
<dbReference type="Gramene" id="KFK32646">
    <property type="protein sequence ID" value="KFK32646"/>
    <property type="gene ID" value="AALP_AA6G270200"/>
</dbReference>
<dbReference type="AlphaFoldDB" id="A0A087GRZ4"/>
<reference evidence="2" key="1">
    <citation type="journal article" date="2015" name="Nat. Plants">
        <title>Genome expansion of Arabis alpina linked with retrotransposition and reduced symmetric DNA methylation.</title>
        <authorList>
            <person name="Willing E.M."/>
            <person name="Rawat V."/>
            <person name="Mandakova T."/>
            <person name="Maumus F."/>
            <person name="James G.V."/>
            <person name="Nordstroem K.J."/>
            <person name="Becker C."/>
            <person name="Warthmann N."/>
            <person name="Chica C."/>
            <person name="Szarzynska B."/>
            <person name="Zytnicki M."/>
            <person name="Albani M.C."/>
            <person name="Kiefer C."/>
            <person name="Bergonzi S."/>
            <person name="Castaings L."/>
            <person name="Mateos J.L."/>
            <person name="Berns M.C."/>
            <person name="Bujdoso N."/>
            <person name="Piofczyk T."/>
            <person name="de Lorenzo L."/>
            <person name="Barrero-Sicilia C."/>
            <person name="Mateos I."/>
            <person name="Piednoel M."/>
            <person name="Hagmann J."/>
            <person name="Chen-Min-Tao R."/>
            <person name="Iglesias-Fernandez R."/>
            <person name="Schuster S.C."/>
            <person name="Alonso-Blanco C."/>
            <person name="Roudier F."/>
            <person name="Carbonero P."/>
            <person name="Paz-Ares J."/>
            <person name="Davis S.J."/>
            <person name="Pecinka A."/>
            <person name="Quesneville H."/>
            <person name="Colot V."/>
            <person name="Lysak M.A."/>
            <person name="Weigel D."/>
            <person name="Coupland G."/>
            <person name="Schneeberger K."/>
        </authorList>
    </citation>
    <scope>NUCLEOTIDE SEQUENCE [LARGE SCALE GENOMIC DNA]</scope>
    <source>
        <strain evidence="2">cv. Pajares</strain>
    </source>
</reference>
<name>A0A087GRZ4_ARAAL</name>
<gene>
    <name evidence="1" type="ordered locus">AALP_Aa6g270200</name>
</gene>
<evidence type="ECO:0000313" key="2">
    <source>
        <dbReference type="Proteomes" id="UP000029120"/>
    </source>
</evidence>